<dbReference type="GO" id="GO:0051382">
    <property type="term" value="P:kinetochore assembly"/>
    <property type="evidence" value="ECO:0007669"/>
    <property type="project" value="InterPro"/>
</dbReference>
<sequence>MDLMTIGKKARRSSWKPSDNISRDEHDMENVDDFFNDTQQSTSFNNEEKSRGVRTPERNSSVSPKNLQNETEWFNHLNATGAKQQLDKPFSMNSTPNPDFKERSVQNPEPHKFDVYETSYGVVSESGRSSKSSTSAYSTDQETTETGRYNVSQELSRQLSNDISDAPPSDLDVVSKSAQLESESSDDIGYSDSDQEYVPQPKNKRPSTQLDDHPAHNRSASRCSKRIRVPTLDHWRNEKIVYKRSSGSKALNIDKIVTFIEDKKGNNNVKEKSAHRHSGSPALKSAKCHVDISGSVDSEDEISDDILSLSNSHIRSPGIVRTAAPGFRKDRKVVKNDSENYTLDTLFDEQPNFKCGLLQLEAGSEKVEANVLGCFVAFHVTQGKVRVTVDQTNFDSVKGASFQVPPYGNFAIRNDSPDVAKLFFVQVNSSGSHSGSTIRDDTDLDLSDTSA</sequence>
<name>A0AAV5S130_MAUHU</name>
<protein>
    <recommendedName>
        <fullName evidence="6">Mif2/CENP-C cupin domain-containing protein</fullName>
    </recommendedName>
</protein>
<gene>
    <name evidence="7" type="ORF">DAKH74_040370</name>
</gene>
<dbReference type="Pfam" id="PF11699">
    <property type="entry name" value="CENP-C_C"/>
    <property type="match status" value="1"/>
</dbReference>
<dbReference type="EMBL" id="BTGD01000013">
    <property type="protein sequence ID" value="GMM57421.1"/>
    <property type="molecule type" value="Genomic_DNA"/>
</dbReference>
<dbReference type="Proteomes" id="UP001377567">
    <property type="component" value="Unassembled WGS sequence"/>
</dbReference>
<evidence type="ECO:0000256" key="1">
    <source>
        <dbReference type="ARBA" id="ARBA00004123"/>
    </source>
</evidence>
<dbReference type="GO" id="GO:0019237">
    <property type="term" value="F:centromeric DNA binding"/>
    <property type="evidence" value="ECO:0007669"/>
    <property type="project" value="InterPro"/>
</dbReference>
<dbReference type="GO" id="GO:0005634">
    <property type="term" value="C:nucleus"/>
    <property type="evidence" value="ECO:0007669"/>
    <property type="project" value="UniProtKB-SubCell"/>
</dbReference>
<reference evidence="7 8" key="1">
    <citation type="journal article" date="2023" name="Elife">
        <title>Identification of key yeast species and microbe-microbe interactions impacting larval growth of Drosophila in the wild.</title>
        <authorList>
            <person name="Mure A."/>
            <person name="Sugiura Y."/>
            <person name="Maeda R."/>
            <person name="Honda K."/>
            <person name="Sakurai N."/>
            <person name="Takahashi Y."/>
            <person name="Watada M."/>
            <person name="Katoh T."/>
            <person name="Gotoh A."/>
            <person name="Gotoh Y."/>
            <person name="Taniguchi I."/>
            <person name="Nakamura K."/>
            <person name="Hayashi T."/>
            <person name="Katayama T."/>
            <person name="Uemura T."/>
            <person name="Hattori Y."/>
        </authorList>
    </citation>
    <scope>NUCLEOTIDE SEQUENCE [LARGE SCALE GENOMIC DNA]</scope>
    <source>
        <strain evidence="7 8">KH-74</strain>
    </source>
</reference>
<comment type="subcellular location">
    <subcellularLocation>
        <location evidence="1">Nucleus</location>
    </subcellularLocation>
</comment>
<dbReference type="GO" id="GO:0051315">
    <property type="term" value="P:attachment of mitotic spindle microtubules to kinetochore"/>
    <property type="evidence" value="ECO:0007669"/>
    <property type="project" value="TreeGrafter"/>
</dbReference>
<feature type="compositionally biased region" description="Basic and acidic residues" evidence="5">
    <location>
        <begin position="99"/>
        <end position="111"/>
    </location>
</feature>
<dbReference type="PANTHER" id="PTHR16684">
    <property type="entry name" value="CENTROMERE PROTEIN C"/>
    <property type="match status" value="1"/>
</dbReference>
<dbReference type="InterPro" id="IPR014710">
    <property type="entry name" value="RmlC-like_jellyroll"/>
</dbReference>
<dbReference type="GO" id="GO:0000776">
    <property type="term" value="C:kinetochore"/>
    <property type="evidence" value="ECO:0007669"/>
    <property type="project" value="InterPro"/>
</dbReference>
<evidence type="ECO:0000256" key="2">
    <source>
        <dbReference type="ARBA" id="ARBA00010291"/>
    </source>
</evidence>
<organism evidence="7 8">
    <name type="scientific">Maudiozyma humilis</name>
    <name type="common">Sour dough yeast</name>
    <name type="synonym">Kazachstania humilis</name>
    <dbReference type="NCBI Taxonomy" id="51915"/>
    <lineage>
        <taxon>Eukaryota</taxon>
        <taxon>Fungi</taxon>
        <taxon>Dikarya</taxon>
        <taxon>Ascomycota</taxon>
        <taxon>Saccharomycotina</taxon>
        <taxon>Saccharomycetes</taxon>
        <taxon>Saccharomycetales</taxon>
        <taxon>Saccharomycetaceae</taxon>
        <taxon>Maudiozyma</taxon>
    </lineage>
</organism>
<comment type="caution">
    <text evidence="7">The sequence shown here is derived from an EMBL/GenBank/DDBJ whole genome shotgun (WGS) entry which is preliminary data.</text>
</comment>
<keyword evidence="4" id="KW-0539">Nucleus</keyword>
<feature type="domain" description="Mif2/CENP-C cupin" evidence="6">
    <location>
        <begin position="342"/>
        <end position="426"/>
    </location>
</feature>
<dbReference type="Gene3D" id="2.60.120.10">
    <property type="entry name" value="Jelly Rolls"/>
    <property type="match status" value="1"/>
</dbReference>
<keyword evidence="8" id="KW-1185">Reference proteome</keyword>
<feature type="region of interest" description="Disordered" evidence="5">
    <location>
        <begin position="429"/>
        <end position="451"/>
    </location>
</feature>
<keyword evidence="3" id="KW-0238">DNA-binding</keyword>
<dbReference type="PANTHER" id="PTHR16684:SF11">
    <property type="entry name" value="CENTROMERE PROTEIN C"/>
    <property type="match status" value="1"/>
</dbReference>
<evidence type="ECO:0000259" key="6">
    <source>
        <dbReference type="Pfam" id="PF11699"/>
    </source>
</evidence>
<dbReference type="InterPro" id="IPR025974">
    <property type="entry name" value="Mif2/CENP-C_cupin"/>
</dbReference>
<evidence type="ECO:0000313" key="8">
    <source>
        <dbReference type="Proteomes" id="UP001377567"/>
    </source>
</evidence>
<feature type="region of interest" description="Disordered" evidence="5">
    <location>
        <begin position="1"/>
        <end position="111"/>
    </location>
</feature>
<dbReference type="InterPro" id="IPR011051">
    <property type="entry name" value="RmlC_Cupin_sf"/>
</dbReference>
<proteinExistence type="inferred from homology"/>
<feature type="compositionally biased region" description="Polar residues" evidence="5">
    <location>
        <begin position="36"/>
        <end position="45"/>
    </location>
</feature>
<evidence type="ECO:0000313" key="7">
    <source>
        <dbReference type="EMBL" id="GMM57421.1"/>
    </source>
</evidence>
<dbReference type="InterPro" id="IPR028386">
    <property type="entry name" value="CENP-C/Mif2/cnp3"/>
</dbReference>
<feature type="compositionally biased region" description="Basic and acidic residues" evidence="5">
    <location>
        <begin position="46"/>
        <end position="57"/>
    </location>
</feature>
<evidence type="ECO:0000256" key="5">
    <source>
        <dbReference type="SAM" id="MobiDB-lite"/>
    </source>
</evidence>
<evidence type="ECO:0000256" key="4">
    <source>
        <dbReference type="ARBA" id="ARBA00023242"/>
    </source>
</evidence>
<dbReference type="GO" id="GO:0051455">
    <property type="term" value="P:spindle attachment to meiosis I kinetochore"/>
    <property type="evidence" value="ECO:0007669"/>
    <property type="project" value="TreeGrafter"/>
</dbReference>
<dbReference type="AlphaFoldDB" id="A0AAV5S130"/>
<feature type="compositionally biased region" description="Polar residues" evidence="5">
    <location>
        <begin position="58"/>
        <end position="83"/>
    </location>
</feature>
<feature type="compositionally biased region" description="Polar residues" evidence="5">
    <location>
        <begin position="139"/>
        <end position="163"/>
    </location>
</feature>
<evidence type="ECO:0000256" key="3">
    <source>
        <dbReference type="ARBA" id="ARBA00023125"/>
    </source>
</evidence>
<feature type="compositionally biased region" description="Acidic residues" evidence="5">
    <location>
        <begin position="442"/>
        <end position="451"/>
    </location>
</feature>
<comment type="similarity">
    <text evidence="2">Belongs to the CENP-C/MIF2 family.</text>
</comment>
<feature type="region of interest" description="Disordered" evidence="5">
    <location>
        <begin position="123"/>
        <end position="224"/>
    </location>
</feature>
<feature type="compositionally biased region" description="Low complexity" evidence="5">
    <location>
        <begin position="124"/>
        <end position="138"/>
    </location>
</feature>
<accession>A0AAV5S130</accession>
<dbReference type="SUPFAM" id="SSF51182">
    <property type="entry name" value="RmlC-like cupins"/>
    <property type="match status" value="1"/>
</dbReference>